<dbReference type="STRING" id="154538.A0A1M2V8Z6"/>
<protein>
    <submittedName>
        <fullName evidence="2">Uncharacterized protein</fullName>
    </submittedName>
</protein>
<dbReference type="Proteomes" id="UP000184267">
    <property type="component" value="Unassembled WGS sequence"/>
</dbReference>
<dbReference type="OMA" id="KGHYMHF"/>
<evidence type="ECO:0000313" key="3">
    <source>
        <dbReference type="Proteomes" id="UP000184267"/>
    </source>
</evidence>
<sequence>MEVDMTPIPVRVTRSATKRARSPSSPGQYDRPSKRVASTHDASVPIAFPPFQTSPASHGLPHSPTARLRNTPQDWVSQTQSMRLESPASEQSGFSTPMTEEGGDVRVDEVMTDEPMNPNRLQIPAIQIQAATPSPVQMYTQPPLDSPSLSSTSSGPTFAFEDASMCSPSSTSSPHADFNAQSQQTPTSATTKRQRFTMGPRADCEQCRMRVKGHYMHFD</sequence>
<feature type="compositionally biased region" description="Low complexity" evidence="1">
    <location>
        <begin position="164"/>
        <end position="173"/>
    </location>
</feature>
<accession>A0A1M2V8Z6</accession>
<name>A0A1M2V8Z6_TRAPU</name>
<feature type="compositionally biased region" description="Low complexity" evidence="1">
    <location>
        <begin position="180"/>
        <end position="191"/>
    </location>
</feature>
<feature type="region of interest" description="Disordered" evidence="1">
    <location>
        <begin position="140"/>
        <end position="201"/>
    </location>
</feature>
<evidence type="ECO:0000256" key="1">
    <source>
        <dbReference type="SAM" id="MobiDB-lite"/>
    </source>
</evidence>
<dbReference type="EMBL" id="MNAD01001560">
    <property type="protein sequence ID" value="OJT04098.1"/>
    <property type="molecule type" value="Genomic_DNA"/>
</dbReference>
<dbReference type="AlphaFoldDB" id="A0A1M2V8Z6"/>
<feature type="compositionally biased region" description="Polar residues" evidence="1">
    <location>
        <begin position="68"/>
        <end position="98"/>
    </location>
</feature>
<dbReference type="OrthoDB" id="3200438at2759"/>
<evidence type="ECO:0000313" key="2">
    <source>
        <dbReference type="EMBL" id="OJT04098.1"/>
    </source>
</evidence>
<feature type="region of interest" description="Disordered" evidence="1">
    <location>
        <begin position="1"/>
        <end position="101"/>
    </location>
</feature>
<comment type="caution">
    <text evidence="2">The sequence shown here is derived from an EMBL/GenBank/DDBJ whole genome shotgun (WGS) entry which is preliminary data.</text>
</comment>
<keyword evidence="3" id="KW-1185">Reference proteome</keyword>
<organism evidence="2 3">
    <name type="scientific">Trametes pubescens</name>
    <name type="common">White-rot fungus</name>
    <dbReference type="NCBI Taxonomy" id="154538"/>
    <lineage>
        <taxon>Eukaryota</taxon>
        <taxon>Fungi</taxon>
        <taxon>Dikarya</taxon>
        <taxon>Basidiomycota</taxon>
        <taxon>Agaricomycotina</taxon>
        <taxon>Agaricomycetes</taxon>
        <taxon>Polyporales</taxon>
        <taxon>Polyporaceae</taxon>
        <taxon>Trametes</taxon>
    </lineage>
</organism>
<feature type="compositionally biased region" description="Low complexity" evidence="1">
    <location>
        <begin position="142"/>
        <end position="157"/>
    </location>
</feature>
<reference evidence="2 3" key="1">
    <citation type="submission" date="2016-10" db="EMBL/GenBank/DDBJ databases">
        <title>Genome sequence of the basidiomycete white-rot fungus Trametes pubescens.</title>
        <authorList>
            <person name="Makela M.R."/>
            <person name="Granchi Z."/>
            <person name="Peng M."/>
            <person name="De Vries R.P."/>
            <person name="Grigoriev I."/>
            <person name="Riley R."/>
            <person name="Hilden K."/>
        </authorList>
    </citation>
    <scope>NUCLEOTIDE SEQUENCE [LARGE SCALE GENOMIC DNA]</scope>
    <source>
        <strain evidence="2 3">FBCC735</strain>
    </source>
</reference>
<gene>
    <name evidence="2" type="ORF">TRAPUB_5250</name>
</gene>
<proteinExistence type="predicted"/>